<comment type="caution">
    <text evidence="2">The sequence shown here is derived from an EMBL/GenBank/DDBJ whole genome shotgun (WGS) entry which is preliminary data.</text>
</comment>
<evidence type="ECO:0000313" key="3">
    <source>
        <dbReference type="Proteomes" id="UP000054422"/>
    </source>
</evidence>
<dbReference type="Proteomes" id="UP000054422">
    <property type="component" value="Unassembled WGS sequence"/>
</dbReference>
<name>A0A0A2SMU8_9GAMM</name>
<reference evidence="2 3" key="1">
    <citation type="submission" date="2014-05" db="EMBL/GenBank/DDBJ databases">
        <authorList>
            <person name="Rizzardi K."/>
            <person name="Winiecka-Krusnell J."/>
            <person name="Ramliden M."/>
            <person name="Alm E."/>
            <person name="Andersson S."/>
            <person name="Byfors S."/>
        </authorList>
    </citation>
    <scope>NUCLEOTIDE SEQUENCE [LARGE SCALE GENOMIC DNA]</scope>
    <source>
        <strain evidence="2 3">LEGN</strain>
    </source>
</reference>
<proteinExistence type="predicted"/>
<feature type="domain" description="N-acetyltransferase" evidence="1">
    <location>
        <begin position="10"/>
        <end position="166"/>
    </location>
</feature>
<dbReference type="InterPro" id="IPR000182">
    <property type="entry name" value="GNAT_dom"/>
</dbReference>
<dbReference type="SUPFAM" id="SSF55729">
    <property type="entry name" value="Acyl-CoA N-acyltransferases (Nat)"/>
    <property type="match status" value="1"/>
</dbReference>
<evidence type="ECO:0000313" key="2">
    <source>
        <dbReference type="EMBL" id="KGP62425.1"/>
    </source>
</evidence>
<organism evidence="2 3">
    <name type="scientific">Legionella norrlandica</name>
    <dbReference type="NCBI Taxonomy" id="1498499"/>
    <lineage>
        <taxon>Bacteria</taxon>
        <taxon>Pseudomonadati</taxon>
        <taxon>Pseudomonadota</taxon>
        <taxon>Gammaproteobacteria</taxon>
        <taxon>Legionellales</taxon>
        <taxon>Legionellaceae</taxon>
        <taxon>Legionella</taxon>
    </lineage>
</organism>
<dbReference type="PANTHER" id="PTHR43792">
    <property type="entry name" value="GNAT FAMILY, PUTATIVE (AFU_ORTHOLOGUE AFUA_3G00765)-RELATED-RELATED"/>
    <property type="match status" value="1"/>
</dbReference>
<keyword evidence="2" id="KW-0808">Transferase</keyword>
<dbReference type="PANTHER" id="PTHR43792:SF1">
    <property type="entry name" value="N-ACETYLTRANSFERASE DOMAIN-CONTAINING PROTEIN"/>
    <property type="match status" value="1"/>
</dbReference>
<sequence length="166" mass="19007">MILKIETERTLLRQIKLSDLDNIAELNSDPEVRKFFPDGTQNREQTAERLKEFISFYKTKGLPGFVILDKKSGEFLGRCGFGPLDTGEVEVGYLIVKKLWGKGYASEVLNALLSWSKNNINKDYILAFAPLNHKASHRVMEKSGMEYYKTGFGHGVECKFYKMQNK</sequence>
<dbReference type="Gene3D" id="3.40.630.30">
    <property type="match status" value="1"/>
</dbReference>
<dbReference type="AlphaFoldDB" id="A0A0A2SMU8"/>
<protein>
    <submittedName>
        <fullName evidence="2">Acetyltransferase</fullName>
    </submittedName>
</protein>
<gene>
    <name evidence="2" type="ORF">EP47_06630</name>
</gene>
<dbReference type="GO" id="GO:0016747">
    <property type="term" value="F:acyltransferase activity, transferring groups other than amino-acyl groups"/>
    <property type="evidence" value="ECO:0007669"/>
    <property type="project" value="InterPro"/>
</dbReference>
<accession>A0A0A2SMU8</accession>
<dbReference type="EMBL" id="JNCF01000068">
    <property type="protein sequence ID" value="KGP62425.1"/>
    <property type="molecule type" value="Genomic_DNA"/>
</dbReference>
<keyword evidence="3" id="KW-1185">Reference proteome</keyword>
<dbReference type="STRING" id="1498499.EP47_06630"/>
<dbReference type="RefSeq" id="WP_027269474.1">
    <property type="nucleotide sequence ID" value="NZ_JNCF01000068.1"/>
</dbReference>
<dbReference type="OrthoDB" id="9801656at2"/>
<evidence type="ECO:0000259" key="1">
    <source>
        <dbReference type="PROSITE" id="PS51186"/>
    </source>
</evidence>
<dbReference type="PROSITE" id="PS51186">
    <property type="entry name" value="GNAT"/>
    <property type="match status" value="1"/>
</dbReference>
<dbReference type="InterPro" id="IPR051531">
    <property type="entry name" value="N-acetyltransferase"/>
</dbReference>
<dbReference type="Pfam" id="PF13302">
    <property type="entry name" value="Acetyltransf_3"/>
    <property type="match status" value="1"/>
</dbReference>
<dbReference type="InterPro" id="IPR016181">
    <property type="entry name" value="Acyl_CoA_acyltransferase"/>
</dbReference>